<accession>A0A8H9H0X4</accession>
<sequence>MFSELLQVMLPLAVILGVVLHGVTLAKTGDLAEISVSEREILISPRSVFKILSLRWNIRLPSEAITSVSVVLPGGVQAPGLRYGAVFFPGLTAGTYMAPDGMSYWLTGQRLPALEITLREGPLSYVVVQVRDPEAVATRIRNRGNAPSGGPGRG</sequence>
<gene>
    <name evidence="1" type="ORF">GCM10011574_16070</name>
</gene>
<dbReference type="Proteomes" id="UP000653480">
    <property type="component" value="Unassembled WGS sequence"/>
</dbReference>
<name>A0A8H9H0X4_9ACTN</name>
<evidence type="ECO:0000313" key="1">
    <source>
        <dbReference type="EMBL" id="GGO04887.1"/>
    </source>
</evidence>
<reference evidence="1" key="2">
    <citation type="submission" date="2020-09" db="EMBL/GenBank/DDBJ databases">
        <authorList>
            <person name="Sun Q."/>
            <person name="Zhou Y."/>
        </authorList>
    </citation>
    <scope>NUCLEOTIDE SEQUENCE</scope>
    <source>
        <strain evidence="1">CGMCC 4.7138</strain>
    </source>
</reference>
<reference evidence="1" key="1">
    <citation type="journal article" date="2014" name="Int. J. Syst. Evol. Microbiol.">
        <title>Complete genome sequence of Corynebacterium casei LMG S-19264T (=DSM 44701T), isolated from a smear-ripened cheese.</title>
        <authorList>
            <consortium name="US DOE Joint Genome Institute (JGI-PGF)"/>
            <person name="Walter F."/>
            <person name="Albersmeier A."/>
            <person name="Kalinowski J."/>
            <person name="Ruckert C."/>
        </authorList>
    </citation>
    <scope>NUCLEOTIDE SEQUENCE</scope>
    <source>
        <strain evidence="1">CGMCC 4.7138</strain>
    </source>
</reference>
<evidence type="ECO:0000313" key="2">
    <source>
        <dbReference type="Proteomes" id="UP000653480"/>
    </source>
</evidence>
<comment type="caution">
    <text evidence="1">The sequence shown here is derived from an EMBL/GenBank/DDBJ whole genome shotgun (WGS) entry which is preliminary data.</text>
</comment>
<dbReference type="AlphaFoldDB" id="A0A8H9H0X4"/>
<protein>
    <submittedName>
        <fullName evidence="1">Uncharacterized protein</fullName>
    </submittedName>
</protein>
<proteinExistence type="predicted"/>
<dbReference type="EMBL" id="BMMN01000002">
    <property type="protein sequence ID" value="GGO04887.1"/>
    <property type="molecule type" value="Genomic_DNA"/>
</dbReference>
<dbReference type="RefSeq" id="WP_142569425.1">
    <property type="nucleotide sequence ID" value="NZ_BMMN01000002.1"/>
</dbReference>
<keyword evidence="2" id="KW-1185">Reference proteome</keyword>
<organism evidence="1 2">
    <name type="scientific">Microbispora bryophytorum</name>
    <dbReference type="NCBI Taxonomy" id="1460882"/>
    <lineage>
        <taxon>Bacteria</taxon>
        <taxon>Bacillati</taxon>
        <taxon>Actinomycetota</taxon>
        <taxon>Actinomycetes</taxon>
        <taxon>Streptosporangiales</taxon>
        <taxon>Streptosporangiaceae</taxon>
        <taxon>Microbispora</taxon>
    </lineage>
</organism>